<accession>A0A6A6FYH5</accession>
<gene>
    <name evidence="1" type="ORF">BDZ85DRAFT_299481</name>
</gene>
<reference evidence="2" key="1">
    <citation type="journal article" date="2020" name="Stud. Mycol.">
        <title>101 Dothideomycetes genomes: A test case for predicting lifestyles and emergence of pathogens.</title>
        <authorList>
            <person name="Haridas S."/>
            <person name="Albert R."/>
            <person name="Binder M."/>
            <person name="Bloem J."/>
            <person name="LaButti K."/>
            <person name="Salamov A."/>
            <person name="Andreopoulos B."/>
            <person name="Baker S."/>
            <person name="Barry K."/>
            <person name="Bills G."/>
            <person name="Bluhm B."/>
            <person name="Cannon C."/>
            <person name="Castanera R."/>
            <person name="Culley D."/>
            <person name="Daum C."/>
            <person name="Ezra D."/>
            <person name="Gonzalez J."/>
            <person name="Henrissat B."/>
            <person name="Kuo A."/>
            <person name="Liang C."/>
            <person name="Lipzen A."/>
            <person name="Lutzoni F."/>
            <person name="Magnuson J."/>
            <person name="Mondo S."/>
            <person name="Nolan M."/>
            <person name="Ohm R."/>
            <person name="Pangilinan J."/>
            <person name="Park H.-J."/>
            <person name="Ramirez L."/>
            <person name="Alfaro M."/>
            <person name="Sun H."/>
            <person name="Tritt A."/>
            <person name="Yoshinaga Y."/>
            <person name="Zwiers L.-H."/>
            <person name="Turgeon B."/>
            <person name="Goodwin S."/>
            <person name="Spatafora J."/>
            <person name="Crous P."/>
            <person name="Grigoriev I."/>
        </authorList>
    </citation>
    <scope>NUCLEOTIDE SEQUENCE [LARGE SCALE GENOMIC DNA]</scope>
    <source>
        <strain evidence="2">CECT 20119</strain>
    </source>
</reference>
<evidence type="ECO:0000313" key="2">
    <source>
        <dbReference type="Proteomes" id="UP000799538"/>
    </source>
</evidence>
<dbReference type="AlphaFoldDB" id="A0A6A6FYH5"/>
<dbReference type="Proteomes" id="UP000799538">
    <property type="component" value="Unassembled WGS sequence"/>
</dbReference>
<organism evidence="1 2">
    <name type="scientific">Elsinoe ampelina</name>
    <dbReference type="NCBI Taxonomy" id="302913"/>
    <lineage>
        <taxon>Eukaryota</taxon>
        <taxon>Fungi</taxon>
        <taxon>Dikarya</taxon>
        <taxon>Ascomycota</taxon>
        <taxon>Pezizomycotina</taxon>
        <taxon>Dothideomycetes</taxon>
        <taxon>Dothideomycetidae</taxon>
        <taxon>Myriangiales</taxon>
        <taxon>Elsinoaceae</taxon>
        <taxon>Elsinoe</taxon>
    </lineage>
</organism>
<dbReference type="OrthoDB" id="10278946at2759"/>
<proteinExistence type="predicted"/>
<dbReference type="EMBL" id="ML992539">
    <property type="protein sequence ID" value="KAF2218535.1"/>
    <property type="molecule type" value="Genomic_DNA"/>
</dbReference>
<keyword evidence="2" id="KW-1185">Reference proteome</keyword>
<protein>
    <submittedName>
        <fullName evidence="1">Uncharacterized protein</fullName>
    </submittedName>
</protein>
<sequence>MPYKPMLIRKKTYKDASLMGIAPEVRQEIFRYLAPRFIDVACQKIPWTDQFNLRTRCSQRHGFAIISVCKKLAQEAIVPMYSNTIFVLHNDLAARELFNRVGPLIASCITEISIVEYQESPKSSALSTLFPGAKSLQHLHLGNYCMFTPSEKSVQSFVRAMKLTEWEYAKDKSADELMELFTSSQCSNCIKYGADTTVPSVVGLLAGDDSTKFFNNIFGKLTVCSCGSRSPKSERFHYELKKAFEVIVAERKSRKRKIEEVEE</sequence>
<evidence type="ECO:0000313" key="1">
    <source>
        <dbReference type="EMBL" id="KAF2218535.1"/>
    </source>
</evidence>
<name>A0A6A6FYH5_9PEZI</name>